<dbReference type="PANTHER" id="PTHR13108:SF9">
    <property type="entry name" value="CONDENSIN COMPLEX SUBUNIT 2"/>
    <property type="match status" value="1"/>
</dbReference>
<dbReference type="InterPro" id="IPR058249">
    <property type="entry name" value="Pch2_C"/>
</dbReference>
<dbReference type="GO" id="GO:0016887">
    <property type="term" value="F:ATP hydrolysis activity"/>
    <property type="evidence" value="ECO:0007669"/>
    <property type="project" value="InterPro"/>
</dbReference>
<evidence type="ECO:0000256" key="10">
    <source>
        <dbReference type="ARBA" id="ARBA00023067"/>
    </source>
</evidence>
<evidence type="ECO:0000259" key="14">
    <source>
        <dbReference type="SMART" id="SM00382"/>
    </source>
</evidence>
<dbReference type="GO" id="GO:0003682">
    <property type="term" value="F:chromatin binding"/>
    <property type="evidence" value="ECO:0007669"/>
    <property type="project" value="TreeGrafter"/>
</dbReference>
<evidence type="ECO:0000256" key="13">
    <source>
        <dbReference type="SAM" id="MobiDB-lite"/>
    </source>
</evidence>
<dbReference type="InterPro" id="IPR027417">
    <property type="entry name" value="P-loop_NTPase"/>
</dbReference>
<feature type="compositionally biased region" description="Acidic residues" evidence="13">
    <location>
        <begin position="187"/>
        <end position="200"/>
    </location>
</feature>
<dbReference type="GO" id="GO:0005524">
    <property type="term" value="F:ATP binding"/>
    <property type="evidence" value="ECO:0007669"/>
    <property type="project" value="InterPro"/>
</dbReference>
<sequence>MPRVRATGGASASYAPSPVKGVLIPLNDDDEEKAQRLQNRKALHSRQMSSLKAAATTPQRKRKSLGRGEGDPATPAGDDDDPYAARGDHVTPMKRVPILANFETWMKMATDNKINANNSWDFALIDYFHDMSLLKEGNGVNFQKASCTLDGCVKIYTSRVDSVATETGKLLSGLADSGNKKRKGGEVEDGAEEDEDDENEDGTKKKGKKKAQRSAEATLATSFDTLKLKKMELEFSVDPLFKKAAADFDEGGAKGLLMNHLSIDSTGRIVFDSSDDAQDADTDDTRRDSMEPEGDNEDKSTIEAQIQEPEDGTVDVTALGARFFPDLTALDAQDICPSLKTFELGAGGDGSLDLPFLKAPENWRDEHPETSSEDQGADSNEQIAAFGDDDDEGPMGFDMPADVGFGEGGEAWARDAALQPQMRVYDASTGPDAGDDPAAEVGVFDTSSNMYGVTLQHRPHDQENILNYFDNALQKNWAGPEHWKIARIKEANTVKPTRTRKEKEPFEIDFSAPMSQDLANSLYTSAPNNSSISLPKKEWKSKDRNLLPDDKHFNSKDLLKLFLKPKAKMGARRSGPQGAGEVDEAYWAAHGAEDAQRPHPMDADDIVQGDYDANFFQDDGLPMAGGPMDDDDDDFADAREHFSPGADDAAGPIGAGIDSVAGPTEGGASGDAFGANLVAQSRRSRPEYVQYARVAKKVDVRRLKEEMWRGIGFEQRPAPQTPAARPSIPALSFDDKTTLRFTDIMNNLQHVYPKQQMSDISTSYGFICLLHLANEKGLVIENVDDWTDLTAPWGRLQPGPNLTAGHLTYPPPPRHQKNTTTLSVVDSRMASMGRLSPTLHIEVLMSSAVSAQALEDTRTAITKLLHSEYWGLKIDQEISGYKDLAHAHLIARIDVADYTGPPQEANCYVLNEVQLDVVIYTLKVFEEARPRRRISQSTAEDEVSQARILPLPHVALKDEWNSLIYGDRLPSQLLRYLCRMLVVMKQPGLNLSLFNWNRLCLLHGPPGSGKSTLCRALAQKLSIRLSTMFPQAVLMEVNTTAMLSKYFGESGKLITSLFDKIHGIAQSSTTLVCVVIDEIETIAGSREKANAGGECSDGVRATNQLLTALDRLRALPNIVVLCTSNLLGAIDPAFLDRVDIKQFVPSPSQSAIYNIFRSCLNALVAEAAADGTQQPTSPKEAESPAETAQQHVENSPEDESTTKPEKPSIATLEQMKIEYYEQPEAACRRLWTIARKCEGFSGRRLRRLPIHGLAMYTWCSTYSLDDAVTALEAAVDEELQVKSSGTV</sequence>
<dbReference type="GO" id="GO:0005737">
    <property type="term" value="C:cytoplasm"/>
    <property type="evidence" value="ECO:0007669"/>
    <property type="project" value="UniProtKB-SubCell"/>
</dbReference>
<keyword evidence="11" id="KW-0469">Meiosis</keyword>
<gene>
    <name evidence="15" type="ORF">CBER1_10850</name>
</gene>
<evidence type="ECO:0000313" key="16">
    <source>
        <dbReference type="Proteomes" id="UP000237631"/>
    </source>
</evidence>
<keyword evidence="8" id="KW-0132">Cell division</keyword>
<evidence type="ECO:0000256" key="2">
    <source>
        <dbReference type="ARBA" id="ARBA00004496"/>
    </source>
</evidence>
<evidence type="ECO:0000256" key="6">
    <source>
        <dbReference type="ARBA" id="ARBA00022454"/>
    </source>
</evidence>
<dbReference type="GO" id="GO:0007076">
    <property type="term" value="P:mitotic chromosome condensation"/>
    <property type="evidence" value="ECO:0007669"/>
    <property type="project" value="InterPro"/>
</dbReference>
<evidence type="ECO:0000256" key="3">
    <source>
        <dbReference type="ARBA" id="ARBA00007271"/>
    </source>
</evidence>
<dbReference type="GO" id="GO:0000796">
    <property type="term" value="C:condensin complex"/>
    <property type="evidence" value="ECO:0007669"/>
    <property type="project" value="InterPro"/>
</dbReference>
<feature type="region of interest" description="Disordered" evidence="13">
    <location>
        <begin position="174"/>
        <end position="214"/>
    </location>
</feature>
<evidence type="ECO:0000256" key="8">
    <source>
        <dbReference type="ARBA" id="ARBA00022618"/>
    </source>
</evidence>
<protein>
    <recommendedName>
        <fullName evidence="5">Condensin complex subunit 2</fullName>
    </recommendedName>
</protein>
<evidence type="ECO:0000256" key="7">
    <source>
        <dbReference type="ARBA" id="ARBA00022490"/>
    </source>
</evidence>
<dbReference type="Pfam" id="PF23242">
    <property type="entry name" value="AAA_lid_TRIP13_C"/>
    <property type="match status" value="1"/>
</dbReference>
<feature type="region of interest" description="Disordered" evidence="13">
    <location>
        <begin position="1170"/>
        <end position="1208"/>
    </location>
</feature>
<organism evidence="15 16">
    <name type="scientific">Cercospora berteroae</name>
    <dbReference type="NCBI Taxonomy" id="357750"/>
    <lineage>
        <taxon>Eukaryota</taxon>
        <taxon>Fungi</taxon>
        <taxon>Dikarya</taxon>
        <taxon>Ascomycota</taxon>
        <taxon>Pezizomycotina</taxon>
        <taxon>Dothideomycetes</taxon>
        <taxon>Dothideomycetidae</taxon>
        <taxon>Mycosphaerellales</taxon>
        <taxon>Mycosphaerellaceae</taxon>
        <taxon>Cercospora</taxon>
    </lineage>
</organism>
<evidence type="ECO:0000256" key="4">
    <source>
        <dbReference type="ARBA" id="ARBA00009471"/>
    </source>
</evidence>
<dbReference type="InterPro" id="IPR003959">
    <property type="entry name" value="ATPase_AAA_core"/>
</dbReference>
<dbReference type="Gene3D" id="3.40.50.300">
    <property type="entry name" value="P-loop containing nucleotide triphosphate hydrolases"/>
    <property type="match status" value="1"/>
</dbReference>
<dbReference type="OrthoDB" id="362021at2759"/>
<reference evidence="16" key="1">
    <citation type="journal article" date="2017" name="bioRxiv">
        <title>Conservation of a gene cluster reveals novel cercosporin biosynthetic mechanisms and extends production to the genus Colletotrichum.</title>
        <authorList>
            <person name="de Jonge R."/>
            <person name="Ebert M.K."/>
            <person name="Huitt-Roehl C.R."/>
            <person name="Pal P."/>
            <person name="Suttle J.C."/>
            <person name="Spanner R.E."/>
            <person name="Neubauer J.D."/>
            <person name="Jurick W.M.II."/>
            <person name="Stott K.A."/>
            <person name="Secor G.A."/>
            <person name="Thomma B.P.H.J."/>
            <person name="Van de Peer Y."/>
            <person name="Townsend C.A."/>
            <person name="Bolton M.D."/>
        </authorList>
    </citation>
    <scope>NUCLEOTIDE SEQUENCE [LARGE SCALE GENOMIC DNA]</scope>
    <source>
        <strain evidence="16">CBS538.71</strain>
    </source>
</reference>
<dbReference type="STRING" id="357750.A0A2S6BYS6"/>
<dbReference type="InterPro" id="IPR003593">
    <property type="entry name" value="AAA+_ATPase"/>
</dbReference>
<feature type="compositionally biased region" description="Acidic residues" evidence="13">
    <location>
        <begin position="273"/>
        <end position="282"/>
    </location>
</feature>
<comment type="similarity">
    <text evidence="3">Belongs to the AAA ATPase family. PCH2 subfamily.</text>
</comment>
<dbReference type="GO" id="GO:0051301">
    <property type="term" value="P:cell division"/>
    <property type="evidence" value="ECO:0007669"/>
    <property type="project" value="UniProtKB-KW"/>
</dbReference>
<evidence type="ECO:0000313" key="15">
    <source>
        <dbReference type="EMBL" id="PPJ52625.1"/>
    </source>
</evidence>
<evidence type="ECO:0000256" key="9">
    <source>
        <dbReference type="ARBA" id="ARBA00022776"/>
    </source>
</evidence>
<dbReference type="SMART" id="SM00382">
    <property type="entry name" value="AAA"/>
    <property type="match status" value="1"/>
</dbReference>
<feature type="region of interest" description="Disordered" evidence="13">
    <location>
        <begin position="1"/>
        <end position="89"/>
    </location>
</feature>
<keyword evidence="9" id="KW-0498">Mitosis</keyword>
<dbReference type="EMBL" id="PNEN01001679">
    <property type="protein sequence ID" value="PPJ52625.1"/>
    <property type="molecule type" value="Genomic_DNA"/>
</dbReference>
<accession>A0A2S6BYS6</accession>
<feature type="region of interest" description="Disordered" evidence="13">
    <location>
        <begin position="272"/>
        <end position="312"/>
    </location>
</feature>
<keyword evidence="7" id="KW-0963">Cytoplasm</keyword>
<dbReference type="SUPFAM" id="SSF52540">
    <property type="entry name" value="P-loop containing nucleoside triphosphate hydrolases"/>
    <property type="match status" value="1"/>
</dbReference>
<keyword evidence="10" id="KW-0226">DNA condensation</keyword>
<comment type="subcellular location">
    <subcellularLocation>
        <location evidence="1">Chromosome</location>
    </subcellularLocation>
    <subcellularLocation>
        <location evidence="2">Cytoplasm</location>
    </subcellularLocation>
</comment>
<name>A0A2S6BYS6_9PEZI</name>
<evidence type="ECO:0000256" key="11">
    <source>
        <dbReference type="ARBA" id="ARBA00023254"/>
    </source>
</evidence>
<dbReference type="Proteomes" id="UP000237631">
    <property type="component" value="Unassembled WGS sequence"/>
</dbReference>
<feature type="domain" description="AAA+ ATPase" evidence="14">
    <location>
        <begin position="996"/>
        <end position="1148"/>
    </location>
</feature>
<comment type="similarity">
    <text evidence="4">Belongs to the CND2 (condensin subunit 2) family.</text>
</comment>
<evidence type="ECO:0000256" key="1">
    <source>
        <dbReference type="ARBA" id="ARBA00004286"/>
    </source>
</evidence>
<dbReference type="InterPro" id="IPR022816">
    <property type="entry name" value="Condensin_barren_su2"/>
</dbReference>
<evidence type="ECO:0000256" key="12">
    <source>
        <dbReference type="ARBA" id="ARBA00023306"/>
    </source>
</evidence>
<keyword evidence="6" id="KW-0158">Chromosome</keyword>
<dbReference type="Pfam" id="PF00004">
    <property type="entry name" value="AAA"/>
    <property type="match status" value="1"/>
</dbReference>
<keyword evidence="12" id="KW-0131">Cell cycle</keyword>
<proteinExistence type="inferred from homology"/>
<keyword evidence="16" id="KW-1185">Reference proteome</keyword>
<dbReference type="InterPro" id="IPR003960">
    <property type="entry name" value="ATPase_AAA_CS"/>
</dbReference>
<comment type="caution">
    <text evidence="15">The sequence shown here is derived from an EMBL/GenBank/DDBJ whole genome shotgun (WGS) entry which is preliminary data.</text>
</comment>
<dbReference type="Pfam" id="PF05786">
    <property type="entry name" value="Cnd2"/>
    <property type="match status" value="1"/>
</dbReference>
<evidence type="ECO:0000256" key="5">
    <source>
        <dbReference type="ARBA" id="ARBA00016065"/>
    </source>
</evidence>
<dbReference type="Pfam" id="PF23563">
    <property type="entry name" value="TRIP13_N"/>
    <property type="match status" value="1"/>
</dbReference>
<dbReference type="PANTHER" id="PTHR13108">
    <property type="entry name" value="CONDENSIN COMPLEX SUBUNIT 2"/>
    <property type="match status" value="1"/>
</dbReference>
<dbReference type="PROSITE" id="PS00674">
    <property type="entry name" value="AAA"/>
    <property type="match status" value="1"/>
</dbReference>